<accession>A0A840WN90</accession>
<dbReference type="PROSITE" id="PS51352">
    <property type="entry name" value="THIOREDOXIN_2"/>
    <property type="match status" value="1"/>
</dbReference>
<evidence type="ECO:0000256" key="1">
    <source>
        <dbReference type="ARBA" id="ARBA00005791"/>
    </source>
</evidence>
<keyword evidence="3" id="KW-0560">Oxidoreductase</keyword>
<evidence type="ECO:0000256" key="5">
    <source>
        <dbReference type="ARBA" id="ARBA00023284"/>
    </source>
</evidence>
<feature type="domain" description="Thioredoxin" evidence="8">
    <location>
        <begin position="55"/>
        <end position="239"/>
    </location>
</feature>
<reference evidence="9 10" key="1">
    <citation type="submission" date="2020-08" db="EMBL/GenBank/DDBJ databases">
        <title>Sequencing the genomes of 1000 actinobacteria strains.</title>
        <authorList>
            <person name="Klenk H.-P."/>
        </authorList>
    </citation>
    <scope>NUCLEOTIDE SEQUENCE [LARGE SCALE GENOMIC DNA]</scope>
    <source>
        <strain evidence="9 10">DSM 44598</strain>
    </source>
</reference>
<gene>
    <name evidence="9" type="ORF">HNR07_004363</name>
</gene>
<keyword evidence="10" id="KW-1185">Reference proteome</keyword>
<evidence type="ECO:0000256" key="3">
    <source>
        <dbReference type="ARBA" id="ARBA00023002"/>
    </source>
</evidence>
<dbReference type="GO" id="GO:0016853">
    <property type="term" value="F:isomerase activity"/>
    <property type="evidence" value="ECO:0007669"/>
    <property type="project" value="UniProtKB-KW"/>
</dbReference>
<comment type="similarity">
    <text evidence="1">Belongs to the thioredoxin family. DsbA subfamily.</text>
</comment>
<keyword evidence="2" id="KW-0732">Signal</keyword>
<dbReference type="InterPro" id="IPR013766">
    <property type="entry name" value="Thioredoxin_domain"/>
</dbReference>
<dbReference type="SUPFAM" id="SSF52833">
    <property type="entry name" value="Thioredoxin-like"/>
    <property type="match status" value="1"/>
</dbReference>
<dbReference type="PANTHER" id="PTHR13887">
    <property type="entry name" value="GLUTATHIONE S-TRANSFERASE KAPPA"/>
    <property type="match status" value="1"/>
</dbReference>
<dbReference type="Proteomes" id="UP000579647">
    <property type="component" value="Unassembled WGS sequence"/>
</dbReference>
<keyword evidence="4" id="KW-1015">Disulfide bond</keyword>
<keyword evidence="7" id="KW-1133">Transmembrane helix</keyword>
<evidence type="ECO:0000256" key="6">
    <source>
        <dbReference type="SAM" id="MobiDB-lite"/>
    </source>
</evidence>
<dbReference type="Pfam" id="PF13462">
    <property type="entry name" value="Thioredoxin_4"/>
    <property type="match status" value="1"/>
</dbReference>
<evidence type="ECO:0000256" key="4">
    <source>
        <dbReference type="ARBA" id="ARBA00023157"/>
    </source>
</evidence>
<evidence type="ECO:0000256" key="7">
    <source>
        <dbReference type="SAM" id="Phobius"/>
    </source>
</evidence>
<protein>
    <submittedName>
        <fullName evidence="9">Protein-disulfide isomerase</fullName>
    </submittedName>
</protein>
<comment type="caution">
    <text evidence="9">The sequence shown here is derived from an EMBL/GenBank/DDBJ whole genome shotgun (WGS) entry which is preliminary data.</text>
</comment>
<sequence length="243" mass="26348">MPENPRRRGLPPLLLGAAVLVSLIVAVLVGLNLEGDTTARDEGASTASPSERERDAQGDEAPTQRPQSEDPKSLGAADAPVVMVVYADHMCPFCASWEQETLPDLIERYVDSGDLRIEARAFPYLGDRSHTLAVGAEAAAAQDLFWEYQEEVFRRQDELRSASDPEPVMTDIAEQVGLDPERFQHDLNEASLSEAVDRDFGEGQGLGLSGTPSFLINDEPLMGAQPLDVFTARVDEALAAQEG</sequence>
<dbReference type="InterPro" id="IPR036249">
    <property type="entry name" value="Thioredoxin-like_sf"/>
</dbReference>
<dbReference type="AlphaFoldDB" id="A0A840WN90"/>
<feature type="region of interest" description="Disordered" evidence="6">
    <location>
        <begin position="38"/>
        <end position="74"/>
    </location>
</feature>
<keyword evidence="7" id="KW-0472">Membrane</keyword>
<organism evidence="9 10">
    <name type="scientific">Nocardiopsis metallicus</name>
    <dbReference type="NCBI Taxonomy" id="179819"/>
    <lineage>
        <taxon>Bacteria</taxon>
        <taxon>Bacillati</taxon>
        <taxon>Actinomycetota</taxon>
        <taxon>Actinomycetes</taxon>
        <taxon>Streptosporangiales</taxon>
        <taxon>Nocardiopsidaceae</taxon>
        <taxon>Nocardiopsis</taxon>
    </lineage>
</organism>
<name>A0A840WN90_9ACTN</name>
<keyword evidence="7" id="KW-0812">Transmembrane</keyword>
<evidence type="ECO:0000256" key="2">
    <source>
        <dbReference type="ARBA" id="ARBA00022729"/>
    </source>
</evidence>
<dbReference type="RefSeq" id="WP_184366520.1">
    <property type="nucleotide sequence ID" value="NZ_BAAAKM010000007.1"/>
</dbReference>
<proteinExistence type="inferred from homology"/>
<dbReference type="PANTHER" id="PTHR13887:SF14">
    <property type="entry name" value="DISULFIDE BOND FORMATION PROTEIN D"/>
    <property type="match status" value="1"/>
</dbReference>
<keyword evidence="5" id="KW-0676">Redox-active center</keyword>
<evidence type="ECO:0000259" key="8">
    <source>
        <dbReference type="PROSITE" id="PS51352"/>
    </source>
</evidence>
<dbReference type="Gene3D" id="3.40.30.10">
    <property type="entry name" value="Glutaredoxin"/>
    <property type="match status" value="1"/>
</dbReference>
<dbReference type="EMBL" id="JACHDO010000001">
    <property type="protein sequence ID" value="MBB5493226.1"/>
    <property type="molecule type" value="Genomic_DNA"/>
</dbReference>
<dbReference type="GO" id="GO:0016491">
    <property type="term" value="F:oxidoreductase activity"/>
    <property type="evidence" value="ECO:0007669"/>
    <property type="project" value="UniProtKB-KW"/>
</dbReference>
<dbReference type="InterPro" id="IPR012336">
    <property type="entry name" value="Thioredoxin-like_fold"/>
</dbReference>
<evidence type="ECO:0000313" key="9">
    <source>
        <dbReference type="EMBL" id="MBB5493226.1"/>
    </source>
</evidence>
<evidence type="ECO:0000313" key="10">
    <source>
        <dbReference type="Proteomes" id="UP000579647"/>
    </source>
</evidence>
<feature type="transmembrane region" description="Helical" evidence="7">
    <location>
        <begin position="12"/>
        <end position="31"/>
    </location>
</feature>
<keyword evidence="9" id="KW-0413">Isomerase</keyword>